<protein>
    <submittedName>
        <fullName evidence="9">Serine/threonine protein kinase</fullName>
    </submittedName>
</protein>
<reference evidence="9 10" key="1">
    <citation type="journal article" date="2017" name="J. Biotechnol.">
        <title>The complete genome sequence of Streptomyces autolyticus CGMCC 0516, the producer of geldanamycin, autolytimycin, reblastatin and elaiophylin.</title>
        <authorList>
            <person name="Yin M."/>
            <person name="Jiang M."/>
            <person name="Ren Z."/>
            <person name="Dong Y."/>
            <person name="Lu T."/>
        </authorList>
    </citation>
    <scope>NUCLEOTIDE SEQUENCE [LARGE SCALE GENOMIC DNA]</scope>
    <source>
        <strain evidence="9 10">CGMCC0516</strain>
    </source>
</reference>
<dbReference type="EMBL" id="CP019458">
    <property type="protein sequence ID" value="AQA14375.1"/>
    <property type="molecule type" value="Genomic_DNA"/>
</dbReference>
<keyword evidence="4 5" id="KW-0067">ATP-binding</keyword>
<dbReference type="Pfam" id="PF13360">
    <property type="entry name" value="PQQ_2"/>
    <property type="match status" value="2"/>
</dbReference>
<keyword evidence="2 5" id="KW-0547">Nucleotide-binding</keyword>
<evidence type="ECO:0000256" key="1">
    <source>
        <dbReference type="ARBA" id="ARBA00022679"/>
    </source>
</evidence>
<evidence type="ECO:0000256" key="7">
    <source>
        <dbReference type="SAM" id="Phobius"/>
    </source>
</evidence>
<proteinExistence type="predicted"/>
<name>A0ABM6HJR3_9ACTN</name>
<feature type="region of interest" description="Disordered" evidence="6">
    <location>
        <begin position="304"/>
        <end position="325"/>
    </location>
</feature>
<organism evidence="9 10">
    <name type="scientific">Streptomyces autolyticus</name>
    <dbReference type="NCBI Taxonomy" id="75293"/>
    <lineage>
        <taxon>Bacteria</taxon>
        <taxon>Bacillati</taxon>
        <taxon>Actinomycetota</taxon>
        <taxon>Actinomycetes</taxon>
        <taxon>Kitasatosporales</taxon>
        <taxon>Streptomycetaceae</taxon>
        <taxon>Streptomyces</taxon>
    </lineage>
</organism>
<dbReference type="PROSITE" id="PS00108">
    <property type="entry name" value="PROTEIN_KINASE_ST"/>
    <property type="match status" value="1"/>
</dbReference>
<keyword evidence="10" id="KW-1185">Reference proteome</keyword>
<dbReference type="SUPFAM" id="SSF56112">
    <property type="entry name" value="Protein kinase-like (PK-like)"/>
    <property type="match status" value="1"/>
</dbReference>
<dbReference type="InterPro" id="IPR011047">
    <property type="entry name" value="Quinoprotein_ADH-like_sf"/>
</dbReference>
<feature type="transmembrane region" description="Helical" evidence="7">
    <location>
        <begin position="331"/>
        <end position="352"/>
    </location>
</feature>
<evidence type="ECO:0000256" key="4">
    <source>
        <dbReference type="ARBA" id="ARBA00022840"/>
    </source>
</evidence>
<dbReference type="InterPro" id="IPR008271">
    <property type="entry name" value="Ser/Thr_kinase_AS"/>
</dbReference>
<keyword evidence="1" id="KW-0808">Transferase</keyword>
<keyword evidence="7" id="KW-0812">Transmembrane</keyword>
<dbReference type="Gene3D" id="3.30.200.20">
    <property type="entry name" value="Phosphorylase Kinase, domain 1"/>
    <property type="match status" value="1"/>
</dbReference>
<keyword evidence="7" id="KW-0472">Membrane</keyword>
<keyword evidence="3 9" id="KW-0418">Kinase</keyword>
<evidence type="ECO:0000256" key="2">
    <source>
        <dbReference type="ARBA" id="ARBA00022741"/>
    </source>
</evidence>
<dbReference type="CDD" id="cd14014">
    <property type="entry name" value="STKc_PknB_like"/>
    <property type="match status" value="1"/>
</dbReference>
<evidence type="ECO:0000256" key="5">
    <source>
        <dbReference type="PROSITE-ProRule" id="PRU10141"/>
    </source>
</evidence>
<dbReference type="PANTHER" id="PTHR43289:SF34">
    <property type="entry name" value="SERINE_THREONINE-PROTEIN KINASE YBDM-RELATED"/>
    <property type="match status" value="1"/>
</dbReference>
<dbReference type="InterPro" id="IPR000719">
    <property type="entry name" value="Prot_kinase_dom"/>
</dbReference>
<gene>
    <name evidence="9" type="ORF">BV401_32145</name>
</gene>
<evidence type="ECO:0000256" key="6">
    <source>
        <dbReference type="SAM" id="MobiDB-lite"/>
    </source>
</evidence>
<evidence type="ECO:0000256" key="3">
    <source>
        <dbReference type="ARBA" id="ARBA00022777"/>
    </source>
</evidence>
<dbReference type="Gene3D" id="2.130.10.10">
    <property type="entry name" value="YVTN repeat-like/Quinoprotein amine dehydrogenase"/>
    <property type="match status" value="1"/>
</dbReference>
<feature type="transmembrane region" description="Helical" evidence="7">
    <location>
        <begin position="12"/>
        <end position="33"/>
    </location>
</feature>
<dbReference type="Pfam" id="PF00069">
    <property type="entry name" value="Pkinase"/>
    <property type="match status" value="1"/>
</dbReference>
<evidence type="ECO:0000313" key="9">
    <source>
        <dbReference type="EMBL" id="AQA14375.1"/>
    </source>
</evidence>
<dbReference type="Gene3D" id="1.10.510.10">
    <property type="entry name" value="Transferase(Phosphotransferase) domain 1"/>
    <property type="match status" value="1"/>
</dbReference>
<dbReference type="InterPro" id="IPR002372">
    <property type="entry name" value="PQQ_rpt_dom"/>
</dbReference>
<dbReference type="Proteomes" id="UP000187851">
    <property type="component" value="Chromosome"/>
</dbReference>
<dbReference type="InterPro" id="IPR017441">
    <property type="entry name" value="Protein_kinase_ATP_BS"/>
</dbReference>
<dbReference type="PROSITE" id="PS50011">
    <property type="entry name" value="PROTEIN_KINASE_DOM"/>
    <property type="match status" value="1"/>
</dbReference>
<dbReference type="GO" id="GO:0004674">
    <property type="term" value="F:protein serine/threonine kinase activity"/>
    <property type="evidence" value="ECO:0007669"/>
    <property type="project" value="UniProtKB-KW"/>
</dbReference>
<dbReference type="RefSeq" id="WP_079259183.1">
    <property type="nucleotide sequence ID" value="NZ_CP019458.1"/>
</dbReference>
<dbReference type="InterPro" id="IPR015943">
    <property type="entry name" value="WD40/YVTN_repeat-like_dom_sf"/>
</dbReference>
<sequence>MVSPLTHDDPQALGSYTLLARLGGGGMGTVYLGRSPKGRMVALKTVHTHYAEQAEFRSRFQLETDAARVIGGRYGAQVIDADPLGPTPWLATEYVLGPPLDDAVALAGPLPEQTVRALGSGLCDALAQLHRSDVVHRDLKPSNILLTALGPKVIDFGIARAVGDDRLTRTGAAAGTPAYMSPEQVAGGEHTAAGDVFALAGVLVFAATGRPPFGGGQPADLLYRVRYADPDLSGLPGGLRTVLEPCFAKDPRRRPGTVELGERLRADTDHIDDLRRFADHLPDLVLAEIARRCTAVWEVQPSRLPTPQEVEPRTESAGPRRMGAAPSRRKLIAAVSGAALVAGGAAGAWAWFGPDESKGGTAATPRSTRRPAGAGPRLVWEVSVPGATTDLKTLVVGDYVVVVHDNGFLCVDAKTGEKRGESDRTVPVVLDGDRLLACEADDQSGTTTIAPVNLETGNVKTPIARTGSLGIEPKLLAVLDGTLYTEGYGKGGEKRLAISLRTGKRLWSRAIAPGTSDPITAVPAGASLVRLSGEEAIAIDPHGGAQRWSKRIALGSDAVISLDRCFAVTDDHVFTGGRELLALRTTDGATTWRFGAERKSGESYDPRREHYGPPVVEGGVVYSVERRRGLIALDAKSGRLLWQEKEAAGQASSSEAYESTPVVGEKYFYGSPERDGWARAVDLRTHRTAWTFQGPSGDKDGMSASVMQVHRRAGLVVITNGKSVCAIPLE</sequence>
<keyword evidence="9" id="KW-0723">Serine/threonine-protein kinase</keyword>
<dbReference type="SUPFAM" id="SSF50998">
    <property type="entry name" value="Quinoprotein alcohol dehydrogenase-like"/>
    <property type="match status" value="1"/>
</dbReference>
<evidence type="ECO:0000313" key="10">
    <source>
        <dbReference type="Proteomes" id="UP000187851"/>
    </source>
</evidence>
<feature type="domain" description="Protein kinase" evidence="8">
    <location>
        <begin position="16"/>
        <end position="271"/>
    </location>
</feature>
<dbReference type="SMART" id="SM00220">
    <property type="entry name" value="S_TKc"/>
    <property type="match status" value="1"/>
</dbReference>
<keyword evidence="7" id="KW-1133">Transmembrane helix</keyword>
<dbReference type="PROSITE" id="PS00107">
    <property type="entry name" value="PROTEIN_KINASE_ATP"/>
    <property type="match status" value="1"/>
</dbReference>
<feature type="binding site" evidence="5">
    <location>
        <position position="44"/>
    </location>
    <ligand>
        <name>ATP</name>
        <dbReference type="ChEBI" id="CHEBI:30616"/>
    </ligand>
</feature>
<dbReference type="PANTHER" id="PTHR43289">
    <property type="entry name" value="MITOGEN-ACTIVATED PROTEIN KINASE KINASE KINASE 20-RELATED"/>
    <property type="match status" value="1"/>
</dbReference>
<feature type="region of interest" description="Disordered" evidence="6">
    <location>
        <begin position="355"/>
        <end position="374"/>
    </location>
</feature>
<evidence type="ECO:0000259" key="8">
    <source>
        <dbReference type="PROSITE" id="PS50011"/>
    </source>
</evidence>
<accession>A0ABM6HJR3</accession>
<dbReference type="InterPro" id="IPR011009">
    <property type="entry name" value="Kinase-like_dom_sf"/>
</dbReference>
<dbReference type="Gene3D" id="2.40.128.630">
    <property type="match status" value="1"/>
</dbReference>